<dbReference type="PANTHER" id="PTHR48092">
    <property type="entry name" value="KNIRPS-RELATED PROTEIN-RELATED"/>
    <property type="match status" value="1"/>
</dbReference>
<evidence type="ECO:0000256" key="12">
    <source>
        <dbReference type="ARBA" id="ARBA00023242"/>
    </source>
</evidence>
<dbReference type="InterPro" id="IPR021064">
    <property type="entry name" value="ER-beta-like_N"/>
</dbReference>
<evidence type="ECO:0000256" key="13">
    <source>
        <dbReference type="PIRNR" id="PIRNR002527"/>
    </source>
</evidence>
<gene>
    <name evidence="17" type="ORF">OJAV_G00211260</name>
</gene>
<keyword evidence="18" id="KW-1185">Reference proteome</keyword>
<dbReference type="PROSITE" id="PS51030">
    <property type="entry name" value="NUCLEAR_REC_DBD_2"/>
    <property type="match status" value="1"/>
</dbReference>
<keyword evidence="6" id="KW-0862">Zinc</keyword>
<keyword evidence="12 13" id="KW-0539">Nucleus</keyword>
<keyword evidence="10 13" id="KW-0804">Transcription</keyword>
<dbReference type="Pfam" id="PF12497">
    <property type="entry name" value="ERbeta_N"/>
    <property type="match status" value="1"/>
</dbReference>
<evidence type="ECO:0000256" key="14">
    <source>
        <dbReference type="SAM" id="MobiDB-lite"/>
    </source>
</evidence>
<protein>
    <recommendedName>
        <fullName evidence="19">Estrogen receptor beta</fullName>
    </recommendedName>
</protein>
<evidence type="ECO:0000256" key="10">
    <source>
        <dbReference type="ARBA" id="ARBA00023163"/>
    </source>
</evidence>
<evidence type="ECO:0000313" key="17">
    <source>
        <dbReference type="EMBL" id="RVE56943.1"/>
    </source>
</evidence>
<feature type="domain" description="NR LBD" evidence="16">
    <location>
        <begin position="324"/>
        <end position="547"/>
    </location>
</feature>
<dbReference type="InterPro" id="IPR000536">
    <property type="entry name" value="Nucl_hrmn_rcpt_lig-bd"/>
</dbReference>
<evidence type="ECO:0008006" key="19">
    <source>
        <dbReference type="Google" id="ProtNLM"/>
    </source>
</evidence>
<evidence type="ECO:0000259" key="16">
    <source>
        <dbReference type="PROSITE" id="PS51843"/>
    </source>
</evidence>
<dbReference type="Proteomes" id="UP000283210">
    <property type="component" value="Chromosome 22"/>
</dbReference>
<dbReference type="SMART" id="SM00430">
    <property type="entry name" value="HOLI"/>
    <property type="match status" value="1"/>
</dbReference>
<evidence type="ECO:0000256" key="5">
    <source>
        <dbReference type="ARBA" id="ARBA00022771"/>
    </source>
</evidence>
<dbReference type="InterPro" id="IPR024178">
    <property type="entry name" value="Est_rcpt/est-rel_rcp"/>
</dbReference>
<dbReference type="GO" id="GO:0071392">
    <property type="term" value="P:cellular response to estradiol stimulus"/>
    <property type="evidence" value="ECO:0007669"/>
    <property type="project" value="InterPro"/>
</dbReference>
<dbReference type="FunFam" id="3.30.50.10:FF:000014">
    <property type="entry name" value="Estrogen receptor beta"/>
    <property type="match status" value="1"/>
</dbReference>
<keyword evidence="3" id="KW-0754">Steroid-binding</keyword>
<feature type="region of interest" description="Disordered" evidence="14">
    <location>
        <begin position="1"/>
        <end position="40"/>
    </location>
</feature>
<evidence type="ECO:0000313" key="18">
    <source>
        <dbReference type="Proteomes" id="UP000283210"/>
    </source>
</evidence>
<dbReference type="SMART" id="SM00399">
    <property type="entry name" value="ZnF_C4"/>
    <property type="match status" value="1"/>
</dbReference>
<evidence type="ECO:0000256" key="1">
    <source>
        <dbReference type="ARBA" id="ARBA00004123"/>
    </source>
</evidence>
<dbReference type="PRINTS" id="PR00047">
    <property type="entry name" value="STROIDFINGER"/>
</dbReference>
<dbReference type="EMBL" id="CM012458">
    <property type="protein sequence ID" value="RVE56943.1"/>
    <property type="molecule type" value="Genomic_DNA"/>
</dbReference>
<dbReference type="AlphaFoldDB" id="A0A437C2S9"/>
<dbReference type="SUPFAM" id="SSF57716">
    <property type="entry name" value="Glucocorticoid receptor-like (DNA-binding domain)"/>
    <property type="match status" value="1"/>
</dbReference>
<feature type="compositionally biased region" description="Low complexity" evidence="14">
    <location>
        <begin position="7"/>
        <end position="18"/>
    </location>
</feature>
<keyword evidence="7 13" id="KW-0805">Transcription regulation</keyword>
<dbReference type="GO" id="GO:0030284">
    <property type="term" value="F:nuclear estrogen receptor activity"/>
    <property type="evidence" value="ECO:0007669"/>
    <property type="project" value="InterPro"/>
</dbReference>
<dbReference type="CDD" id="cd07171">
    <property type="entry name" value="NR_DBD_ER"/>
    <property type="match status" value="1"/>
</dbReference>
<dbReference type="GO" id="GO:0005634">
    <property type="term" value="C:nucleus"/>
    <property type="evidence" value="ECO:0007669"/>
    <property type="project" value="UniProtKB-SubCell"/>
</dbReference>
<dbReference type="OrthoDB" id="5799427at2759"/>
<dbReference type="InterPro" id="IPR001628">
    <property type="entry name" value="Znf_hrmn_rcpt"/>
</dbReference>
<reference evidence="17 18" key="2">
    <citation type="submission" date="2019-01" db="EMBL/GenBank/DDBJ databases">
        <title>A chromosome length genome reference of the Java medaka (oryzias javanicus).</title>
        <authorList>
            <person name="Herpin A."/>
            <person name="Takehana Y."/>
            <person name="Naruse K."/>
            <person name="Ansai S."/>
            <person name="Kawaguchi M."/>
        </authorList>
    </citation>
    <scope>NUCLEOTIDE SEQUENCE [LARGE SCALE GENOMIC DNA]</scope>
    <source>
        <strain evidence="17">RS831</strain>
        <tissue evidence="17">Whole body</tissue>
    </source>
</reference>
<keyword evidence="4" id="KW-0479">Metal-binding</keyword>
<dbReference type="InterPro" id="IPR035500">
    <property type="entry name" value="NHR-like_dom_sf"/>
</dbReference>
<comment type="similarity">
    <text evidence="2 13">Belongs to the nuclear hormone receptor family. NR3 subfamily.</text>
</comment>
<evidence type="ECO:0000256" key="8">
    <source>
        <dbReference type="ARBA" id="ARBA00023121"/>
    </source>
</evidence>
<evidence type="ECO:0000256" key="4">
    <source>
        <dbReference type="ARBA" id="ARBA00022723"/>
    </source>
</evidence>
<keyword evidence="9" id="KW-0238">DNA-binding</keyword>
<evidence type="ECO:0000256" key="3">
    <source>
        <dbReference type="ARBA" id="ARBA00022665"/>
    </source>
</evidence>
<accession>A0A437C2S9</accession>
<dbReference type="InterPro" id="IPR028355">
    <property type="entry name" value="ER-beta/gamma"/>
</dbReference>
<evidence type="ECO:0000259" key="15">
    <source>
        <dbReference type="PROSITE" id="PS51030"/>
    </source>
</evidence>
<dbReference type="PROSITE" id="PS51843">
    <property type="entry name" value="NR_LBD"/>
    <property type="match status" value="1"/>
</dbReference>
<dbReference type="FunFam" id="1.10.565.10:FF:000010">
    <property type="entry name" value="Estrogen receptor"/>
    <property type="match status" value="1"/>
</dbReference>
<dbReference type="Pfam" id="PF00104">
    <property type="entry name" value="Hormone_recep"/>
    <property type="match status" value="1"/>
</dbReference>
<proteinExistence type="inferred from homology"/>
<reference evidence="17 18" key="1">
    <citation type="submission" date="2018-11" db="EMBL/GenBank/DDBJ databases">
        <authorList>
            <person name="Lopez-Roques C."/>
            <person name="Donnadieu C."/>
            <person name="Bouchez O."/>
            <person name="Klopp C."/>
            <person name="Cabau C."/>
            <person name="Zahm M."/>
        </authorList>
    </citation>
    <scope>NUCLEOTIDE SEQUENCE [LARGE SCALE GENOMIC DNA]</scope>
    <source>
        <strain evidence="17">RS831</strain>
        <tissue evidence="17">Whole body</tissue>
    </source>
</reference>
<dbReference type="PROSITE" id="PS00031">
    <property type="entry name" value="NUCLEAR_REC_DBD_1"/>
    <property type="match status" value="1"/>
</dbReference>
<organism evidence="17 18">
    <name type="scientific">Oryzias javanicus</name>
    <name type="common">Javanese ricefish</name>
    <name type="synonym">Aplocheilus javanicus</name>
    <dbReference type="NCBI Taxonomy" id="123683"/>
    <lineage>
        <taxon>Eukaryota</taxon>
        <taxon>Metazoa</taxon>
        <taxon>Chordata</taxon>
        <taxon>Craniata</taxon>
        <taxon>Vertebrata</taxon>
        <taxon>Euteleostomi</taxon>
        <taxon>Actinopterygii</taxon>
        <taxon>Neopterygii</taxon>
        <taxon>Teleostei</taxon>
        <taxon>Neoteleostei</taxon>
        <taxon>Acanthomorphata</taxon>
        <taxon>Ovalentaria</taxon>
        <taxon>Atherinomorphae</taxon>
        <taxon>Beloniformes</taxon>
        <taxon>Adrianichthyidae</taxon>
        <taxon>Oryziinae</taxon>
        <taxon>Oryzias</taxon>
    </lineage>
</organism>
<dbReference type="GO" id="GO:0005496">
    <property type="term" value="F:steroid binding"/>
    <property type="evidence" value="ECO:0007669"/>
    <property type="project" value="UniProtKB-KW"/>
</dbReference>
<dbReference type="GO" id="GO:0043565">
    <property type="term" value="F:sequence-specific DNA binding"/>
    <property type="evidence" value="ECO:0007669"/>
    <property type="project" value="InterPro"/>
</dbReference>
<dbReference type="Pfam" id="PF00105">
    <property type="entry name" value="zf-C4"/>
    <property type="match status" value="1"/>
</dbReference>
<dbReference type="GO" id="GO:0030520">
    <property type="term" value="P:estrogen receptor signaling pathway"/>
    <property type="evidence" value="ECO:0007669"/>
    <property type="project" value="InterPro"/>
</dbReference>
<dbReference type="GO" id="GO:0042562">
    <property type="term" value="F:hormone binding"/>
    <property type="evidence" value="ECO:0007669"/>
    <property type="project" value="UniProtKB-ARBA"/>
</dbReference>
<evidence type="ECO:0000256" key="9">
    <source>
        <dbReference type="ARBA" id="ARBA00023125"/>
    </source>
</evidence>
<evidence type="ECO:0000256" key="11">
    <source>
        <dbReference type="ARBA" id="ARBA00023170"/>
    </source>
</evidence>
<evidence type="ECO:0000256" key="6">
    <source>
        <dbReference type="ARBA" id="ARBA00022833"/>
    </source>
</evidence>
<dbReference type="InterPro" id="IPR001723">
    <property type="entry name" value="Nuclear_hrmn_rcpt"/>
</dbReference>
<dbReference type="InterPro" id="IPR013088">
    <property type="entry name" value="Znf_NHR/GATA"/>
</dbReference>
<dbReference type="SUPFAM" id="SSF48508">
    <property type="entry name" value="Nuclear receptor ligand-binding domain"/>
    <property type="match status" value="1"/>
</dbReference>
<feature type="compositionally biased region" description="Pro residues" evidence="14">
    <location>
        <begin position="28"/>
        <end position="40"/>
    </location>
</feature>
<dbReference type="PIRSF" id="PIRSF500102">
    <property type="entry name" value="ER-b"/>
    <property type="match status" value="1"/>
</dbReference>
<evidence type="ECO:0000256" key="2">
    <source>
        <dbReference type="ARBA" id="ARBA00005413"/>
    </source>
</evidence>
<sequence>MASSPGLNNDPLPLLQLQEVDTSKAPERPPSPGLLPAMYSPPPGMDSHTVCIPSPYTDSSHEYGNGPGPLTFYSPSVLSYSRPPMTDSPSSLCPPLSPSAFWPSHGHSVPSLTLHCTQPILYNEPNSHTAWLEPKVHNINPNSLSLSCTSVISCNKLLGRRKSDIGVEDMKPPSCSPSAGKADMHFCAVCHDYASGYHYGVWSCEGCKAFFKRSIQGHNDYICPATNQCTIDKNRRKSCQACRLRKCYEVGMMKCGVRRERCSYRGARHRRGGLQPRDAAGRGLVRVRMGPRTQRHFSLGIPLSPLPGGPPIPQLGHAHRSSMSPEEFISRIMEAEPPEIYLMEDLKKPFTEASMMMSLTNLADKELVLMISWAKKIPGFIELSLADQIHLLKCCWLEILMLGLMWRSVDHPGKLIFSPDFKLNREEGQCVEGIMEIFDMLLAATSRFRELKLQREEYVCLKAMILLNSNLCTRSPQTAEELESRNKLLRLLDSVIDALVWAISKLGLSTQQQTLRLGHLTMLLSHIRHVRCVQTDRKQNSSTTQRS</sequence>
<name>A0A437C2S9_ORYJA</name>
<dbReference type="InterPro" id="IPR050200">
    <property type="entry name" value="Nuclear_hormone_rcpt_NR3"/>
</dbReference>
<dbReference type="PIRSF" id="PIRSF002527">
    <property type="entry name" value="ER-like_NR"/>
    <property type="match status" value="1"/>
</dbReference>
<dbReference type="Gene3D" id="3.30.50.10">
    <property type="entry name" value="Erythroid Transcription Factor GATA-1, subunit A"/>
    <property type="match status" value="1"/>
</dbReference>
<evidence type="ECO:0000256" key="7">
    <source>
        <dbReference type="ARBA" id="ARBA00023015"/>
    </source>
</evidence>
<keyword evidence="5" id="KW-0863">Zinc-finger</keyword>
<dbReference type="Gene3D" id="1.10.565.10">
    <property type="entry name" value="Retinoid X Receptor"/>
    <property type="match status" value="1"/>
</dbReference>
<keyword evidence="11 13" id="KW-0675">Receptor</keyword>
<comment type="subcellular location">
    <subcellularLocation>
        <location evidence="1 13">Nucleus</location>
    </subcellularLocation>
</comment>
<dbReference type="PRINTS" id="PR00398">
    <property type="entry name" value="STRDHORMONER"/>
</dbReference>
<feature type="domain" description="Nuclear receptor" evidence="15">
    <location>
        <begin position="184"/>
        <end position="259"/>
    </location>
</feature>
<keyword evidence="8" id="KW-0446">Lipid-binding</keyword>
<dbReference type="GO" id="GO:0008270">
    <property type="term" value="F:zinc ion binding"/>
    <property type="evidence" value="ECO:0007669"/>
    <property type="project" value="UniProtKB-KW"/>
</dbReference>